<protein>
    <submittedName>
        <fullName evidence="2">FRG domain-containing protein</fullName>
    </submittedName>
</protein>
<dbReference type="Proteomes" id="UP000241229">
    <property type="component" value="Unassembled WGS sequence"/>
</dbReference>
<evidence type="ECO:0000259" key="1">
    <source>
        <dbReference type="SMART" id="SM00901"/>
    </source>
</evidence>
<feature type="domain" description="FRG" evidence="1">
    <location>
        <begin position="26"/>
        <end position="124"/>
    </location>
</feature>
<dbReference type="Pfam" id="PF08867">
    <property type="entry name" value="FRG"/>
    <property type="match status" value="1"/>
</dbReference>
<accession>A0A2P7SRI2</accession>
<dbReference type="EMBL" id="PXYK01000003">
    <property type="protein sequence ID" value="PSJ64945.1"/>
    <property type="molecule type" value="Genomic_DNA"/>
</dbReference>
<evidence type="ECO:0000313" key="3">
    <source>
        <dbReference type="Proteomes" id="UP000241229"/>
    </source>
</evidence>
<gene>
    <name evidence="2" type="ORF">C7I84_04235</name>
</gene>
<keyword evidence="3" id="KW-1185">Reference proteome</keyword>
<dbReference type="AlphaFoldDB" id="A0A2P7SRI2"/>
<evidence type="ECO:0000313" key="2">
    <source>
        <dbReference type="EMBL" id="PSJ64945.1"/>
    </source>
</evidence>
<reference evidence="2 3" key="1">
    <citation type="submission" date="2018-03" db="EMBL/GenBank/DDBJ databases">
        <title>The draft genome of Mesorhizobium sp. 6GN-30.</title>
        <authorList>
            <person name="Liu L."/>
            <person name="Li L."/>
            <person name="Wang T."/>
            <person name="Zhang X."/>
            <person name="Liang L."/>
        </authorList>
    </citation>
    <scope>NUCLEOTIDE SEQUENCE [LARGE SCALE GENOMIC DNA]</scope>
    <source>
        <strain evidence="2 3">6GN30</strain>
    </source>
</reference>
<organism evidence="2 3">
    <name type="scientific">Kumtagia ephedrae</name>
    <dbReference type="NCBI Taxonomy" id="2116701"/>
    <lineage>
        <taxon>Bacteria</taxon>
        <taxon>Pseudomonadati</taxon>
        <taxon>Pseudomonadota</taxon>
        <taxon>Alphaproteobacteria</taxon>
        <taxon>Hyphomicrobiales</taxon>
        <taxon>Phyllobacteriaceae</taxon>
        <taxon>Kumtagia</taxon>
    </lineage>
</organism>
<dbReference type="InterPro" id="IPR014966">
    <property type="entry name" value="FRG-dom"/>
</dbReference>
<comment type="caution">
    <text evidence="2">The sequence shown here is derived from an EMBL/GenBank/DDBJ whole genome shotgun (WGS) entry which is preliminary data.</text>
</comment>
<proteinExistence type="predicted"/>
<name>A0A2P7SRI2_9HYPH</name>
<sequence>MRKPETIARERRDHWRKLLDFVDRHEQASWIFRGVADADGHKLVPKIGRKTEIYDPATERVVFANFKRRARQYVDIGQMSDWEVLALAQHHGLPTRLLDWTTNPLVAAYFAVTSQPMDKTARVYAAWAPQIIDVDTNSSPFDCHEVRAYVPTSVTPRIVAQRGLFTIHPDPTSPWDVHSTATGRGTAAAEKEFDIPRQFRAYFERKLFQVAVDAAAIMSDLDGVCETLAWQFRSRVAVGIFNY</sequence>
<dbReference type="SMART" id="SM00901">
    <property type="entry name" value="FRG"/>
    <property type="match status" value="1"/>
</dbReference>
<dbReference type="OrthoDB" id="9816036at2"/>